<evidence type="ECO:0000256" key="4">
    <source>
        <dbReference type="ARBA" id="ARBA00022989"/>
    </source>
</evidence>
<keyword evidence="5 6" id="KW-0472">Membrane</keyword>
<evidence type="ECO:0000256" key="6">
    <source>
        <dbReference type="SAM" id="Phobius"/>
    </source>
</evidence>
<dbReference type="PANTHER" id="PTHR33545:SF5">
    <property type="entry name" value="UPF0750 MEMBRANE PROTEIN YITT"/>
    <property type="match status" value="1"/>
</dbReference>
<dbReference type="RefSeq" id="WP_310763426.1">
    <property type="nucleotide sequence ID" value="NZ_CP134050.1"/>
</dbReference>
<feature type="transmembrane region" description="Helical" evidence="6">
    <location>
        <begin position="184"/>
        <end position="203"/>
    </location>
</feature>
<feature type="transmembrane region" description="Helical" evidence="6">
    <location>
        <begin position="118"/>
        <end position="136"/>
    </location>
</feature>
<gene>
    <name evidence="7" type="ORF">RGB73_15540</name>
</gene>
<reference evidence="7 8" key="1">
    <citation type="submission" date="2023-09" db="EMBL/GenBank/DDBJ databases">
        <title>Complete Genome and Methylome dissection of Bacillus brevis NEB573 original source of BbsI restriction endonuclease.</title>
        <authorList>
            <person name="Fomenkov A."/>
            <person name="Roberts R.D."/>
        </authorList>
    </citation>
    <scope>NUCLEOTIDE SEQUENCE [LARGE SCALE GENOMIC DNA]</scope>
    <source>
        <strain evidence="7 8">NEB573</strain>
    </source>
</reference>
<dbReference type="InterPro" id="IPR003740">
    <property type="entry name" value="YitT"/>
</dbReference>
<name>A0ABY9SYR7_BREBE</name>
<proteinExistence type="predicted"/>
<feature type="transmembrane region" description="Helical" evidence="6">
    <location>
        <begin position="156"/>
        <end position="178"/>
    </location>
</feature>
<keyword evidence="8" id="KW-1185">Reference proteome</keyword>
<feature type="transmembrane region" description="Helical" evidence="6">
    <location>
        <begin position="50"/>
        <end position="77"/>
    </location>
</feature>
<keyword evidence="4 6" id="KW-1133">Transmembrane helix</keyword>
<evidence type="ECO:0000313" key="8">
    <source>
        <dbReference type="Proteomes" id="UP001256827"/>
    </source>
</evidence>
<dbReference type="Proteomes" id="UP001256827">
    <property type="component" value="Chromosome"/>
</dbReference>
<evidence type="ECO:0000256" key="1">
    <source>
        <dbReference type="ARBA" id="ARBA00004651"/>
    </source>
</evidence>
<evidence type="ECO:0000256" key="3">
    <source>
        <dbReference type="ARBA" id="ARBA00022692"/>
    </source>
</evidence>
<accession>A0ABY9SYR7</accession>
<comment type="subcellular location">
    <subcellularLocation>
        <location evidence="1">Cell membrane</location>
        <topology evidence="1">Multi-pass membrane protein</topology>
    </subcellularLocation>
</comment>
<organism evidence="7 8">
    <name type="scientific">Brevibacillus brevis</name>
    <name type="common">Bacillus brevis</name>
    <dbReference type="NCBI Taxonomy" id="1393"/>
    <lineage>
        <taxon>Bacteria</taxon>
        <taxon>Bacillati</taxon>
        <taxon>Bacillota</taxon>
        <taxon>Bacilli</taxon>
        <taxon>Bacillales</taxon>
        <taxon>Paenibacillaceae</taxon>
        <taxon>Brevibacillus</taxon>
    </lineage>
</organism>
<sequence>MDKDPAAYVSKGVIHIAKSAAIALGSFLLAIGINFFLVPHKFLDGGFIGIALVLHYLLGLDVGWMTLLFSAPVYAYAWFRHRPYFYKSVYGLVASSMCIDLIHFIADRVYLASAENPLICAVIGGILVGSGSGLMLRHKISTDGSDLLALFLSERFSINVGFIIFSIDFLIIVLGSAAMSDEPLLLSTIMILTVSIVTSICTYSPPSLPFRPTIVLIKWTRRKK</sequence>
<dbReference type="EMBL" id="CP134050">
    <property type="protein sequence ID" value="WNC12156.1"/>
    <property type="molecule type" value="Genomic_DNA"/>
</dbReference>
<feature type="transmembrane region" description="Helical" evidence="6">
    <location>
        <begin position="89"/>
        <end position="106"/>
    </location>
</feature>
<dbReference type="InterPro" id="IPR051461">
    <property type="entry name" value="UPF0750_membrane"/>
</dbReference>
<protein>
    <submittedName>
        <fullName evidence="7">YitT family protein</fullName>
    </submittedName>
</protein>
<evidence type="ECO:0000313" key="7">
    <source>
        <dbReference type="EMBL" id="WNC12156.1"/>
    </source>
</evidence>
<keyword evidence="3 6" id="KW-0812">Transmembrane</keyword>
<evidence type="ECO:0000256" key="2">
    <source>
        <dbReference type="ARBA" id="ARBA00022475"/>
    </source>
</evidence>
<dbReference type="Pfam" id="PF02588">
    <property type="entry name" value="YitT_membrane"/>
    <property type="match status" value="1"/>
</dbReference>
<feature type="transmembrane region" description="Helical" evidence="6">
    <location>
        <begin position="20"/>
        <end position="38"/>
    </location>
</feature>
<keyword evidence="2" id="KW-1003">Cell membrane</keyword>
<evidence type="ECO:0000256" key="5">
    <source>
        <dbReference type="ARBA" id="ARBA00023136"/>
    </source>
</evidence>
<dbReference type="PANTHER" id="PTHR33545">
    <property type="entry name" value="UPF0750 MEMBRANE PROTEIN YITT-RELATED"/>
    <property type="match status" value="1"/>
</dbReference>